<comment type="subcellular location">
    <subcellularLocation>
        <location evidence="1">Membrane</location>
        <topology evidence="1">Multi-pass membrane protein</topology>
    </subcellularLocation>
</comment>
<dbReference type="PANTHER" id="PTHR34857:SF2">
    <property type="entry name" value="SLL0384 PROTEIN"/>
    <property type="match status" value="1"/>
</dbReference>
<proteinExistence type="predicted"/>
<keyword evidence="3 6" id="KW-0812">Transmembrane</keyword>
<feature type="transmembrane region" description="Helical" evidence="6">
    <location>
        <begin position="235"/>
        <end position="256"/>
    </location>
</feature>
<dbReference type="RefSeq" id="WP_013739927.1">
    <property type="nucleotide sequence ID" value="NC_015436.1"/>
</dbReference>
<evidence type="ECO:0000313" key="7">
    <source>
        <dbReference type="EMBL" id="AEC02532.1"/>
    </source>
</evidence>
<dbReference type="EMBL" id="CP002659">
    <property type="protein sequence ID" value="AEC02532.1"/>
    <property type="molecule type" value="Genomic_DNA"/>
</dbReference>
<dbReference type="OrthoDB" id="509049at2"/>
<feature type="transmembrane region" description="Helical" evidence="6">
    <location>
        <begin position="39"/>
        <end position="56"/>
    </location>
</feature>
<feature type="transmembrane region" description="Helical" evidence="6">
    <location>
        <begin position="63"/>
        <end position="82"/>
    </location>
</feature>
<dbReference type="Proteomes" id="UP000007939">
    <property type="component" value="Chromosome"/>
</dbReference>
<sequence>MTVSLYAPGRGYLYRMDPRAKLFGTIMTTASFFLPLPSYVLWVGALFLFVVVVGTMGVRSFRLVVKPLLFIMGMVLLFSPIYGRTGIPLLMAGDVVVLTKEGLERTLVFCARFAGISFSWGLLLRTTPMQEIILVLRSWKVPYRAALVITLVFRFIPFFSRTFTQVREAHLLRLPPEEIRRKLSLATRLADFMPTLASTLVTALKMIPHLAMSLELRGLGRTNPRSSYHRLSRGWRVFTDFFISIIMPVILAVIFLHA</sequence>
<accession>F4GM57</accession>
<name>F4GM57_PARC1</name>
<dbReference type="eggNOG" id="COG0619">
    <property type="taxonomic scope" value="Bacteria"/>
</dbReference>
<gene>
    <name evidence="7" type="ordered locus">Spico_1326</name>
</gene>
<dbReference type="KEGG" id="scc:Spico_1326"/>
<keyword evidence="4 6" id="KW-1133">Transmembrane helix</keyword>
<dbReference type="GO" id="GO:0005886">
    <property type="term" value="C:plasma membrane"/>
    <property type="evidence" value="ECO:0007669"/>
    <property type="project" value="UniProtKB-ARBA"/>
</dbReference>
<keyword evidence="5 6" id="KW-0472">Membrane</keyword>
<evidence type="ECO:0000313" key="8">
    <source>
        <dbReference type="Proteomes" id="UP000007939"/>
    </source>
</evidence>
<dbReference type="InterPro" id="IPR051611">
    <property type="entry name" value="ECF_transporter_component"/>
</dbReference>
<feature type="transmembrane region" description="Helical" evidence="6">
    <location>
        <begin position="145"/>
        <end position="163"/>
    </location>
</feature>
<evidence type="ECO:0000256" key="3">
    <source>
        <dbReference type="ARBA" id="ARBA00022692"/>
    </source>
</evidence>
<dbReference type="STRING" id="760011.Spico_1326"/>
<evidence type="ECO:0000256" key="5">
    <source>
        <dbReference type="ARBA" id="ARBA00023136"/>
    </source>
</evidence>
<feature type="transmembrane region" description="Helical" evidence="6">
    <location>
        <begin position="102"/>
        <end position="124"/>
    </location>
</feature>
<dbReference type="CDD" id="cd16914">
    <property type="entry name" value="EcfT"/>
    <property type="match status" value="1"/>
</dbReference>
<feature type="transmembrane region" description="Helical" evidence="6">
    <location>
        <begin position="192"/>
        <end position="214"/>
    </location>
</feature>
<dbReference type="PANTHER" id="PTHR34857">
    <property type="entry name" value="SLL0384 PROTEIN"/>
    <property type="match status" value="1"/>
</dbReference>
<reference evidence="7 8" key="2">
    <citation type="journal article" date="2012" name="Stand. Genomic Sci.">
        <title>Complete genome sequence of the termite hindgut bacterium Spirochaeta coccoides type strain (SPN1(T)), reclassification in the genus Sphaerochaeta as Sphaerochaeta coccoides comb. nov. and emendations of the family Spirochaetaceae and the genus Sphaerochaeta.</title>
        <authorList>
            <person name="Abt B."/>
            <person name="Han C."/>
            <person name="Scheuner C."/>
            <person name="Lu M."/>
            <person name="Lapidus A."/>
            <person name="Nolan M."/>
            <person name="Lucas S."/>
            <person name="Hammon N."/>
            <person name="Deshpande S."/>
            <person name="Cheng J.F."/>
            <person name="Tapia R."/>
            <person name="Goodwin L.A."/>
            <person name="Pitluck S."/>
            <person name="Liolios K."/>
            <person name="Pagani I."/>
            <person name="Ivanova N."/>
            <person name="Mavromatis K."/>
            <person name="Mikhailova N."/>
            <person name="Huntemann M."/>
            <person name="Pati A."/>
            <person name="Chen A."/>
            <person name="Palaniappan K."/>
            <person name="Land M."/>
            <person name="Hauser L."/>
            <person name="Brambilla E.M."/>
            <person name="Rohde M."/>
            <person name="Spring S."/>
            <person name="Gronow S."/>
            <person name="Goker M."/>
            <person name="Woyke T."/>
            <person name="Bristow J."/>
            <person name="Eisen J.A."/>
            <person name="Markowitz V."/>
            <person name="Hugenholtz P."/>
            <person name="Kyrpides N.C."/>
            <person name="Klenk H.P."/>
            <person name="Detter J.C."/>
        </authorList>
    </citation>
    <scope>NUCLEOTIDE SEQUENCE [LARGE SCALE GENOMIC DNA]</scope>
    <source>
        <strain evidence="8">ATCC BAA-1237 / DSM 17374 / SPN1</strain>
    </source>
</reference>
<dbReference type="AlphaFoldDB" id="F4GM57"/>
<dbReference type="Pfam" id="PF02361">
    <property type="entry name" value="CbiQ"/>
    <property type="match status" value="1"/>
</dbReference>
<evidence type="ECO:0000256" key="4">
    <source>
        <dbReference type="ARBA" id="ARBA00022989"/>
    </source>
</evidence>
<dbReference type="HOGENOM" id="CLU_1077296_0_0_12"/>
<organism evidence="7 8">
    <name type="scientific">Parasphaerochaeta coccoides (strain ATCC BAA-1237 / DSM 17374 / SPN1)</name>
    <name type="common">Sphaerochaeta coccoides</name>
    <dbReference type="NCBI Taxonomy" id="760011"/>
    <lineage>
        <taxon>Bacteria</taxon>
        <taxon>Pseudomonadati</taxon>
        <taxon>Spirochaetota</taxon>
        <taxon>Spirochaetia</taxon>
        <taxon>Spirochaetales</taxon>
        <taxon>Sphaerochaetaceae</taxon>
        <taxon>Parasphaerochaeta</taxon>
    </lineage>
</organism>
<evidence type="ECO:0000256" key="2">
    <source>
        <dbReference type="ARBA" id="ARBA00022475"/>
    </source>
</evidence>
<keyword evidence="8" id="KW-1185">Reference proteome</keyword>
<protein>
    <submittedName>
        <fullName evidence="7">Cobalt transport protein</fullName>
    </submittedName>
</protein>
<keyword evidence="2" id="KW-1003">Cell membrane</keyword>
<reference evidence="8" key="1">
    <citation type="submission" date="2011-04" db="EMBL/GenBank/DDBJ databases">
        <title>The complete genome of Spirochaeta coccoides DSM 17374.</title>
        <authorList>
            <person name="Lucas S."/>
            <person name="Copeland A."/>
            <person name="Lapidus A."/>
            <person name="Bruce D."/>
            <person name="Goodwin L."/>
            <person name="Pitluck S."/>
            <person name="Peters L."/>
            <person name="Kyrpides N."/>
            <person name="Mavromatis K."/>
            <person name="Pagani I."/>
            <person name="Ivanova N."/>
            <person name="Ovchinnikova G."/>
            <person name="Lu M."/>
            <person name="Detter J.C."/>
            <person name="Tapia R."/>
            <person name="Han C."/>
            <person name="Land M."/>
            <person name="Hauser L."/>
            <person name="Markowitz V."/>
            <person name="Cheng J.-F."/>
            <person name="Hugenholtz P."/>
            <person name="Woyke T."/>
            <person name="Wu D."/>
            <person name="Spring S."/>
            <person name="Schroeder M."/>
            <person name="Brambilla E."/>
            <person name="Klenk H.-P."/>
            <person name="Eisen J.A."/>
        </authorList>
    </citation>
    <scope>NUCLEOTIDE SEQUENCE [LARGE SCALE GENOMIC DNA]</scope>
    <source>
        <strain evidence="8">ATCC BAA-1237 / DSM 17374 / SPN1</strain>
    </source>
</reference>
<evidence type="ECO:0000256" key="6">
    <source>
        <dbReference type="SAM" id="Phobius"/>
    </source>
</evidence>
<evidence type="ECO:0000256" key="1">
    <source>
        <dbReference type="ARBA" id="ARBA00004141"/>
    </source>
</evidence>
<dbReference type="InterPro" id="IPR003339">
    <property type="entry name" value="ABC/ECF_trnsptr_transmembrane"/>
</dbReference>